<dbReference type="SUPFAM" id="SSF56214">
    <property type="entry name" value="4'-phosphopantetheinyl transferase"/>
    <property type="match status" value="1"/>
</dbReference>
<dbReference type="AlphaFoldDB" id="A0A345YPQ1"/>
<evidence type="ECO:0000256" key="1">
    <source>
        <dbReference type="ARBA" id="ARBA00022679"/>
    </source>
</evidence>
<dbReference type="GO" id="GO:0008897">
    <property type="term" value="F:holo-[acyl-carrier-protein] synthase activity"/>
    <property type="evidence" value="ECO:0007669"/>
    <property type="project" value="InterPro"/>
</dbReference>
<accession>A0A345YPQ1</accession>
<dbReference type="Pfam" id="PF01648">
    <property type="entry name" value="ACPS"/>
    <property type="match status" value="1"/>
</dbReference>
<protein>
    <recommendedName>
        <fullName evidence="2">4'-phosphopantetheinyl transferase domain-containing protein</fullName>
    </recommendedName>
</protein>
<organism evidence="4 6">
    <name type="scientific">Brachybacterium saurashtrense</name>
    <dbReference type="NCBI Taxonomy" id="556288"/>
    <lineage>
        <taxon>Bacteria</taxon>
        <taxon>Bacillati</taxon>
        <taxon>Actinomycetota</taxon>
        <taxon>Actinomycetes</taxon>
        <taxon>Micrococcales</taxon>
        <taxon>Dermabacteraceae</taxon>
        <taxon>Brachybacterium</taxon>
    </lineage>
</organism>
<dbReference type="Proteomes" id="UP000282185">
    <property type="component" value="Unassembled WGS sequence"/>
</dbReference>
<dbReference type="InterPro" id="IPR037143">
    <property type="entry name" value="4-PPantetheinyl_Trfase_dom_sf"/>
</dbReference>
<evidence type="ECO:0000259" key="2">
    <source>
        <dbReference type="Pfam" id="PF01648"/>
    </source>
</evidence>
<dbReference type="KEGG" id="bsau:DWV08_09970"/>
<dbReference type="OrthoDB" id="190168at2"/>
<reference evidence="3 5" key="1">
    <citation type="submission" date="2018-07" db="EMBL/GenBank/DDBJ databases">
        <title>Brachybacterium saurashtrense DSM 23186 genome sequence.</title>
        <authorList>
            <person name="Guo L."/>
        </authorList>
    </citation>
    <scope>NUCLEOTIDE SEQUENCE [LARGE SCALE GENOMIC DNA]</scope>
    <source>
        <strain evidence="3 5">DSM 23186</strain>
    </source>
</reference>
<evidence type="ECO:0000313" key="3">
    <source>
        <dbReference type="EMBL" id="AXK45903.1"/>
    </source>
</evidence>
<dbReference type="GO" id="GO:0000287">
    <property type="term" value="F:magnesium ion binding"/>
    <property type="evidence" value="ECO:0007669"/>
    <property type="project" value="InterPro"/>
</dbReference>
<reference evidence="4 6" key="2">
    <citation type="submission" date="2018-08" db="EMBL/GenBank/DDBJ databases">
        <title>Brachybacterium saurashtrense DSM 23186.</title>
        <authorList>
            <person name="Li Y."/>
        </authorList>
    </citation>
    <scope>NUCLEOTIDE SEQUENCE [LARGE SCALE GENOMIC DNA]</scope>
    <source>
        <strain evidence="4 6">DSM 23186</strain>
    </source>
</reference>
<dbReference type="InterPro" id="IPR008278">
    <property type="entry name" value="4-PPantetheinyl_Trfase_dom"/>
</dbReference>
<name>A0A345YPQ1_9MICO</name>
<sequence>MRAVSPSPSPGLVRLHRAEEDVDQVLRERVAALLGVAAHEVRVGRACPRCGADDHGRPWARAGSREVPVSLSRCGEHLMTALAPTGAVGVDLELIAAVARGWDEELVLHPRERGRRAPRTDAGRAAVWARKEAVLKMLGTGLATPMSAVRLADVDVLDVPAPPGHVAALARG</sequence>
<gene>
    <name evidence="3" type="ORF">DWV08_09970</name>
    <name evidence="4" type="ORF">DXU92_01720</name>
</gene>
<feature type="domain" description="4'-phosphopantetheinyl transferase" evidence="2">
    <location>
        <begin position="87"/>
        <end position="151"/>
    </location>
</feature>
<evidence type="ECO:0000313" key="6">
    <source>
        <dbReference type="Proteomes" id="UP000282185"/>
    </source>
</evidence>
<evidence type="ECO:0000313" key="4">
    <source>
        <dbReference type="EMBL" id="RRR23641.1"/>
    </source>
</evidence>
<keyword evidence="5" id="KW-1185">Reference proteome</keyword>
<proteinExistence type="predicted"/>
<dbReference type="Gene3D" id="3.90.470.20">
    <property type="entry name" value="4'-phosphopantetheinyl transferase domain"/>
    <property type="match status" value="1"/>
</dbReference>
<dbReference type="Proteomes" id="UP000254236">
    <property type="component" value="Chromosome"/>
</dbReference>
<keyword evidence="1" id="KW-0808">Transferase</keyword>
<dbReference type="EMBL" id="CP031356">
    <property type="protein sequence ID" value="AXK45903.1"/>
    <property type="molecule type" value="Genomic_DNA"/>
</dbReference>
<evidence type="ECO:0000313" key="5">
    <source>
        <dbReference type="Proteomes" id="UP000254236"/>
    </source>
</evidence>
<dbReference type="EMBL" id="QSWH01000002">
    <property type="protein sequence ID" value="RRR23641.1"/>
    <property type="molecule type" value="Genomic_DNA"/>
</dbReference>